<dbReference type="Gene3D" id="2.40.70.10">
    <property type="entry name" value="Acid Proteases"/>
    <property type="match status" value="2"/>
</dbReference>
<sequence length="322" mass="34492">MTPDRRQFAGLMAAAGLAGWPSLASAKITMPAPPPEPEGLIPPPDDVEGKDPTRVSTGQDKSFRMTAPVSVNGQGPFPFLVDTGANRSCVSLDLAERLQLPAGPPVNLHTVAKVGLRPSVIVDRLQVGERAQRRVRVPALNLVGADGVDGVLGVDWLKGRRLLLDFKAKALEILAPMAEQSRTGRVVVPARRRSGQLTMIDADVGGAQISAMIDSGSELSLGNQALRKLVSSSRSVRASDFRRVSITTVIGESFPGDLLYVPFMRLGGLTIGNAPVVFADTHVFKLWDLHEKPAVILGMDLLTQFNAVALDFGRSTVRFDFT</sequence>
<name>A0ABW3T7E3_9CAUL</name>
<protein>
    <submittedName>
        <fullName evidence="3">Retroviral-like aspartic protease family protein</fullName>
        <ecNumber evidence="3">3.4.23.-</ecNumber>
    </submittedName>
</protein>
<reference evidence="4" key="1">
    <citation type="journal article" date="2019" name="Int. J. Syst. Evol. Microbiol.">
        <title>The Global Catalogue of Microorganisms (GCM) 10K type strain sequencing project: providing services to taxonomists for standard genome sequencing and annotation.</title>
        <authorList>
            <consortium name="The Broad Institute Genomics Platform"/>
            <consortium name="The Broad Institute Genome Sequencing Center for Infectious Disease"/>
            <person name="Wu L."/>
            <person name="Ma J."/>
        </authorList>
    </citation>
    <scope>NUCLEOTIDE SEQUENCE [LARGE SCALE GENOMIC DNA]</scope>
    <source>
        <strain evidence="4">CCUG 55074</strain>
    </source>
</reference>
<dbReference type="Pfam" id="PF13650">
    <property type="entry name" value="Asp_protease_2"/>
    <property type="match status" value="2"/>
</dbReference>
<dbReference type="InterPro" id="IPR021109">
    <property type="entry name" value="Peptidase_aspartic_dom_sf"/>
</dbReference>
<comment type="caution">
    <text evidence="3">The sequence shown here is derived from an EMBL/GenBank/DDBJ whole genome shotgun (WGS) entry which is preliminary data.</text>
</comment>
<keyword evidence="4" id="KW-1185">Reference proteome</keyword>
<feature type="signal peptide" evidence="2">
    <location>
        <begin position="1"/>
        <end position="26"/>
    </location>
</feature>
<evidence type="ECO:0000313" key="3">
    <source>
        <dbReference type="EMBL" id="MFD1191540.1"/>
    </source>
</evidence>
<feature type="chain" id="PRO_5046440206" evidence="2">
    <location>
        <begin position="27"/>
        <end position="322"/>
    </location>
</feature>
<keyword evidence="2" id="KW-0732">Signal</keyword>
<feature type="compositionally biased region" description="Pro residues" evidence="1">
    <location>
        <begin position="31"/>
        <end position="44"/>
    </location>
</feature>
<organism evidence="3 4">
    <name type="scientific">Phenylobacterium conjunctum</name>
    <dbReference type="NCBI Taxonomy" id="1298959"/>
    <lineage>
        <taxon>Bacteria</taxon>
        <taxon>Pseudomonadati</taxon>
        <taxon>Pseudomonadota</taxon>
        <taxon>Alphaproteobacteria</taxon>
        <taxon>Caulobacterales</taxon>
        <taxon>Caulobacteraceae</taxon>
        <taxon>Phenylobacterium</taxon>
    </lineage>
</organism>
<dbReference type="SUPFAM" id="SSF50630">
    <property type="entry name" value="Acid proteases"/>
    <property type="match status" value="2"/>
</dbReference>
<evidence type="ECO:0000313" key="4">
    <source>
        <dbReference type="Proteomes" id="UP001597216"/>
    </source>
</evidence>
<evidence type="ECO:0000256" key="2">
    <source>
        <dbReference type="SAM" id="SignalP"/>
    </source>
</evidence>
<dbReference type="Proteomes" id="UP001597216">
    <property type="component" value="Unassembled WGS sequence"/>
</dbReference>
<dbReference type="PROSITE" id="PS00141">
    <property type="entry name" value="ASP_PROTEASE"/>
    <property type="match status" value="1"/>
</dbReference>
<dbReference type="EMBL" id="JBHTLQ010000029">
    <property type="protein sequence ID" value="MFD1191540.1"/>
    <property type="molecule type" value="Genomic_DNA"/>
</dbReference>
<evidence type="ECO:0000256" key="1">
    <source>
        <dbReference type="SAM" id="MobiDB-lite"/>
    </source>
</evidence>
<dbReference type="CDD" id="cd05483">
    <property type="entry name" value="retropepsin_like_bacteria"/>
    <property type="match status" value="1"/>
</dbReference>
<proteinExistence type="predicted"/>
<dbReference type="InterPro" id="IPR034122">
    <property type="entry name" value="Retropepsin-like_bacterial"/>
</dbReference>
<dbReference type="RefSeq" id="WP_377353902.1">
    <property type="nucleotide sequence ID" value="NZ_JBHTLQ010000029.1"/>
</dbReference>
<feature type="region of interest" description="Disordered" evidence="1">
    <location>
        <begin position="26"/>
        <end position="59"/>
    </location>
</feature>
<dbReference type="InterPro" id="IPR001969">
    <property type="entry name" value="Aspartic_peptidase_AS"/>
</dbReference>
<keyword evidence="3" id="KW-0378">Hydrolase</keyword>
<dbReference type="GO" id="GO:0016787">
    <property type="term" value="F:hydrolase activity"/>
    <property type="evidence" value="ECO:0007669"/>
    <property type="project" value="UniProtKB-KW"/>
</dbReference>
<gene>
    <name evidence="3" type="ORF">ACFQ27_13200</name>
</gene>
<dbReference type="EC" id="3.4.23.-" evidence="3"/>
<accession>A0ABW3T7E3</accession>